<evidence type="ECO:0000313" key="3">
    <source>
        <dbReference type="Proteomes" id="UP000593568"/>
    </source>
</evidence>
<evidence type="ECO:0000256" key="1">
    <source>
        <dbReference type="SAM" id="Phobius"/>
    </source>
</evidence>
<name>A0A7J9DDJ3_9ROSI</name>
<accession>A0A7J9DDJ3</accession>
<feature type="non-terminal residue" evidence="2">
    <location>
        <position position="118"/>
    </location>
</feature>
<dbReference type="EMBL" id="JABEZW010000002">
    <property type="protein sequence ID" value="MBA0758792.1"/>
    <property type="molecule type" value="Genomic_DNA"/>
</dbReference>
<dbReference type="Proteomes" id="UP000593568">
    <property type="component" value="Unassembled WGS sequence"/>
</dbReference>
<keyword evidence="1" id="KW-0812">Transmembrane</keyword>
<dbReference type="PANTHER" id="PTHR11206">
    <property type="entry name" value="MULTIDRUG RESISTANCE PROTEIN"/>
    <property type="match status" value="1"/>
</dbReference>
<proteinExistence type="predicted"/>
<keyword evidence="3" id="KW-1185">Reference proteome</keyword>
<evidence type="ECO:0008006" key="4">
    <source>
        <dbReference type="Google" id="ProtNLM"/>
    </source>
</evidence>
<gene>
    <name evidence="2" type="ORF">Gotri_021757</name>
</gene>
<protein>
    <recommendedName>
        <fullName evidence="4">Protein DETOXIFICATION</fullName>
    </recommendedName>
</protein>
<evidence type="ECO:0000313" key="2">
    <source>
        <dbReference type="EMBL" id="MBA0758792.1"/>
    </source>
</evidence>
<feature type="transmembrane region" description="Helical" evidence="1">
    <location>
        <begin position="12"/>
        <end position="34"/>
    </location>
</feature>
<keyword evidence="1" id="KW-1133">Transmembrane helix</keyword>
<organism evidence="2 3">
    <name type="scientific">Gossypium trilobum</name>
    <dbReference type="NCBI Taxonomy" id="34281"/>
    <lineage>
        <taxon>Eukaryota</taxon>
        <taxon>Viridiplantae</taxon>
        <taxon>Streptophyta</taxon>
        <taxon>Embryophyta</taxon>
        <taxon>Tracheophyta</taxon>
        <taxon>Spermatophyta</taxon>
        <taxon>Magnoliopsida</taxon>
        <taxon>eudicotyledons</taxon>
        <taxon>Gunneridae</taxon>
        <taxon>Pentapetalae</taxon>
        <taxon>rosids</taxon>
        <taxon>malvids</taxon>
        <taxon>Malvales</taxon>
        <taxon>Malvaceae</taxon>
        <taxon>Malvoideae</taxon>
        <taxon>Gossypium</taxon>
    </lineage>
</organism>
<sequence length="118" mass="13126">VAVGAGWQAYVGLINITCYYLLGIPAGALLGFKFKLRVQGIWFGMLSGTVLQTTILLFVMLRATWRKESIPTPRQAKVLSLGSDECLSDKESRFIEWIHLARSSCASHWINPGKILTQ</sequence>
<feature type="transmembrane region" description="Helical" evidence="1">
    <location>
        <begin position="40"/>
        <end position="61"/>
    </location>
</feature>
<dbReference type="AlphaFoldDB" id="A0A7J9DDJ3"/>
<keyword evidence="1" id="KW-0472">Membrane</keyword>
<reference evidence="2 3" key="1">
    <citation type="journal article" date="2019" name="Genome Biol. Evol.">
        <title>Insights into the evolution of the New World diploid cottons (Gossypium, subgenus Houzingenia) based on genome sequencing.</title>
        <authorList>
            <person name="Grover C.E."/>
            <person name="Arick M.A. 2nd"/>
            <person name="Thrash A."/>
            <person name="Conover J.L."/>
            <person name="Sanders W.S."/>
            <person name="Peterson D.G."/>
            <person name="Frelichowski J.E."/>
            <person name="Scheffler J.A."/>
            <person name="Scheffler B.E."/>
            <person name="Wendel J.F."/>
        </authorList>
    </citation>
    <scope>NUCLEOTIDE SEQUENCE [LARGE SCALE GENOMIC DNA]</scope>
    <source>
        <strain evidence="2">8</strain>
        <tissue evidence="2">Leaf</tissue>
    </source>
</reference>
<comment type="caution">
    <text evidence="2">The sequence shown here is derived from an EMBL/GenBank/DDBJ whole genome shotgun (WGS) entry which is preliminary data.</text>
</comment>